<evidence type="ECO:0000313" key="10">
    <source>
        <dbReference type="EMBL" id="MRX23365.1"/>
    </source>
</evidence>
<keyword evidence="6 8" id="KW-1133">Transmembrane helix</keyword>
<evidence type="ECO:0000256" key="8">
    <source>
        <dbReference type="SAM" id="Phobius"/>
    </source>
</evidence>
<dbReference type="EMBL" id="WKJO01000002">
    <property type="protein sequence ID" value="MRX23365.1"/>
    <property type="molecule type" value="Genomic_DNA"/>
</dbReference>
<protein>
    <submittedName>
        <fullName evidence="10">Glycosyltransferase</fullName>
    </submittedName>
</protein>
<feature type="transmembrane region" description="Helical" evidence="8">
    <location>
        <begin position="709"/>
        <end position="726"/>
    </location>
</feature>
<keyword evidence="4 10" id="KW-0808">Transferase</keyword>
<dbReference type="InterPro" id="IPR038731">
    <property type="entry name" value="RgtA/B/C-like"/>
</dbReference>
<feature type="transmembrane region" description="Helical" evidence="8">
    <location>
        <begin position="820"/>
        <end position="840"/>
    </location>
</feature>
<feature type="transmembrane region" description="Helical" evidence="8">
    <location>
        <begin position="15"/>
        <end position="36"/>
    </location>
</feature>
<dbReference type="GO" id="GO:0005886">
    <property type="term" value="C:plasma membrane"/>
    <property type="evidence" value="ECO:0007669"/>
    <property type="project" value="UniProtKB-SubCell"/>
</dbReference>
<organism evidence="10 11">
    <name type="scientific">Haloferax litoreum</name>
    <dbReference type="NCBI Taxonomy" id="2666140"/>
    <lineage>
        <taxon>Archaea</taxon>
        <taxon>Methanobacteriati</taxon>
        <taxon>Methanobacteriota</taxon>
        <taxon>Stenosarchaea group</taxon>
        <taxon>Halobacteria</taxon>
        <taxon>Halobacteriales</taxon>
        <taxon>Haloferacaceae</taxon>
        <taxon>Haloferax</taxon>
    </lineage>
</organism>
<dbReference type="Pfam" id="PF13231">
    <property type="entry name" value="PMT_2"/>
    <property type="match status" value="1"/>
</dbReference>
<dbReference type="GO" id="GO:0008610">
    <property type="term" value="P:lipid biosynthetic process"/>
    <property type="evidence" value="ECO:0007669"/>
    <property type="project" value="UniProtKB-ARBA"/>
</dbReference>
<dbReference type="RefSeq" id="WP_151164131.1">
    <property type="nucleotide sequence ID" value="NZ_WKJO01000002.1"/>
</dbReference>
<feature type="transmembrane region" description="Helical" evidence="8">
    <location>
        <begin position="396"/>
        <end position="419"/>
    </location>
</feature>
<feature type="transmembrane region" description="Helical" evidence="8">
    <location>
        <begin position="364"/>
        <end position="384"/>
    </location>
</feature>
<comment type="subcellular location">
    <subcellularLocation>
        <location evidence="1">Cell membrane</location>
        <topology evidence="1">Multi-pass membrane protein</topology>
    </subcellularLocation>
</comment>
<name>A0A6A8GJT9_9EURY</name>
<dbReference type="AlphaFoldDB" id="A0A6A8GJT9"/>
<reference evidence="10 11" key="1">
    <citation type="submission" date="2019-11" db="EMBL/GenBank/DDBJ databases">
        <title>Whole genome sequence of Haloferax sp. MBLA0076.</title>
        <authorList>
            <person name="Seo M.-J."/>
            <person name="Cho E.-S."/>
        </authorList>
    </citation>
    <scope>NUCLEOTIDE SEQUENCE [LARGE SCALE GENOMIC DNA]</scope>
    <source>
        <strain evidence="10 11">MBLA0076</strain>
    </source>
</reference>
<feature type="transmembrane region" description="Helical" evidence="8">
    <location>
        <begin position="589"/>
        <end position="610"/>
    </location>
</feature>
<feature type="transmembrane region" description="Helical" evidence="8">
    <location>
        <begin position="519"/>
        <end position="538"/>
    </location>
</feature>
<dbReference type="GO" id="GO:0016763">
    <property type="term" value="F:pentosyltransferase activity"/>
    <property type="evidence" value="ECO:0007669"/>
    <property type="project" value="TreeGrafter"/>
</dbReference>
<feature type="domain" description="Glycosyltransferase RgtA/B/C/D-like" evidence="9">
    <location>
        <begin position="569"/>
        <end position="723"/>
    </location>
</feature>
<dbReference type="InterPro" id="IPR029044">
    <property type="entry name" value="Nucleotide-diphossugar_trans"/>
</dbReference>
<evidence type="ECO:0000256" key="7">
    <source>
        <dbReference type="ARBA" id="ARBA00023136"/>
    </source>
</evidence>
<feature type="transmembrane region" description="Helical" evidence="8">
    <location>
        <begin position="641"/>
        <end position="659"/>
    </location>
</feature>
<evidence type="ECO:0000313" key="11">
    <source>
        <dbReference type="Proteomes" id="UP000439022"/>
    </source>
</evidence>
<feature type="transmembrane region" description="Helical" evidence="8">
    <location>
        <begin position="776"/>
        <end position="800"/>
    </location>
</feature>
<feature type="transmembrane region" description="Helical" evidence="8">
    <location>
        <begin position="617"/>
        <end position="635"/>
    </location>
</feature>
<evidence type="ECO:0000256" key="5">
    <source>
        <dbReference type="ARBA" id="ARBA00022692"/>
    </source>
</evidence>
<keyword evidence="5 8" id="KW-0812">Transmembrane</keyword>
<dbReference type="SUPFAM" id="SSF53448">
    <property type="entry name" value="Nucleotide-diphospho-sugar transferases"/>
    <property type="match status" value="1"/>
</dbReference>
<dbReference type="InterPro" id="IPR050297">
    <property type="entry name" value="LipidA_mod_glycosyltrf_83"/>
</dbReference>
<evidence type="ECO:0000256" key="6">
    <source>
        <dbReference type="ARBA" id="ARBA00022989"/>
    </source>
</evidence>
<dbReference type="Gene3D" id="3.90.550.10">
    <property type="entry name" value="Spore Coat Polysaccharide Biosynthesis Protein SpsA, Chain A"/>
    <property type="match status" value="1"/>
</dbReference>
<dbReference type="PANTHER" id="PTHR33908">
    <property type="entry name" value="MANNOSYLTRANSFERASE YKCB-RELATED"/>
    <property type="match status" value="1"/>
</dbReference>
<feature type="transmembrane region" description="Helical" evidence="8">
    <location>
        <begin position="847"/>
        <end position="864"/>
    </location>
</feature>
<feature type="transmembrane region" description="Helical" evidence="8">
    <location>
        <begin position="668"/>
        <end position="689"/>
    </location>
</feature>
<keyword evidence="11" id="KW-1185">Reference proteome</keyword>
<keyword evidence="3" id="KW-0328">Glycosyltransferase</keyword>
<feature type="transmembrane region" description="Helical" evidence="8">
    <location>
        <begin position="870"/>
        <end position="893"/>
    </location>
</feature>
<evidence type="ECO:0000256" key="1">
    <source>
        <dbReference type="ARBA" id="ARBA00004651"/>
    </source>
</evidence>
<gene>
    <name evidence="10" type="ORF">GJR96_15545</name>
</gene>
<comment type="caution">
    <text evidence="10">The sequence shown here is derived from an EMBL/GenBank/DDBJ whole genome shotgun (WGS) entry which is preliminary data.</text>
</comment>
<evidence type="ECO:0000256" key="2">
    <source>
        <dbReference type="ARBA" id="ARBA00022475"/>
    </source>
</evidence>
<dbReference type="Pfam" id="PF13641">
    <property type="entry name" value="Glyco_tranf_2_3"/>
    <property type="match status" value="1"/>
</dbReference>
<sequence length="1008" mass="113445">MMDIGANFYQVVKGVIVFGTIFFGIIWTLTNFYNYFPLVQRFADRVFERASRRVFGQSADSEAQRIDSRDGVGRHEDTSELPSMAILVPAYEEAEVVGNSIRSIFEAVYPSELLSVMVLVEPDDVATRDVLDRLSRTYPFETVVVPTDYPGEPNKPRALNYGFEFVESDVVGVVDAEVIIGASLLEEAGHTLVSDADFALSHLDMVNEDDGWLNLLFRAEYSYWYNLVIPSFEHVGYPIPLGGTSCFFGRGVLEDVSDARFDADDSPWSTTDRQWLSDHGLAGYIPWDPTNVTEDFELGLNLWTKDYEFAFLDAVTNEESPIELKSWIEQRTRWKKGKIYTFVQYLDRPPETLRQRFHIYWQSLLPHLGPINIAGLLFVFWLTTMTGAVPSVLVKGILSLGLSFLVLVAALYARGYWIVSDKPLPQRLQRTCVVALSLFFYWIFQWLADVRAILQTYQGQFHWTKTAHLGRNLSEVDSGRGIRVSDISVSLLGGDANDSLDIPTSSTSVDRTIPRRKRLGALAVVLVVAMVLRIGALTRWSLWLDEIYTVTFRAAVPIGELLVIPWDPHPPLYFILLHLWMSVAGQTQFGAGLFSVVFSVATVGMVYLLARRLYDDATGLVAASLVTISTMHIHFGRTIRMYSLLTFLILASWYTYLHLPERNRWSALTYLVVTIAMLYTHVYAVFVLLAQHGYTVLTESSRGFKRRWIALQVAVSLLYLPWVYVLSQQVLGQVTDANRAGTAISWIPAPSTELLRDTFLMFAGFPSYYPIFNDSWVAWGAALVVLLTINVTIMFAIVSYEPADDGSIEYHLVDLGRGSLLAVFFIVPIAVPFVLSYVLFPIYFPRYALAASLPLLVLVARGLVNLEYQPVWRAVFSVVLVAGAITTGVGYYAGDTVEDWDGSVSDVSANISPDDLLVIQPFWVENDVSYYYGGPAVERMMLPASPDVTASERSLLATKVSEHETVWVVRYQTDDSDGVLGTLNQTHDLRYAREDELISVYRFERATQ</sequence>
<accession>A0A6A8GJT9</accession>
<dbReference type="PANTHER" id="PTHR33908:SF11">
    <property type="entry name" value="MEMBRANE PROTEIN"/>
    <property type="match status" value="1"/>
</dbReference>
<evidence type="ECO:0000259" key="9">
    <source>
        <dbReference type="Pfam" id="PF13231"/>
    </source>
</evidence>
<dbReference type="Proteomes" id="UP000439022">
    <property type="component" value="Unassembled WGS sequence"/>
</dbReference>
<keyword evidence="2" id="KW-1003">Cell membrane</keyword>
<evidence type="ECO:0000256" key="3">
    <source>
        <dbReference type="ARBA" id="ARBA00022676"/>
    </source>
</evidence>
<evidence type="ECO:0000256" key="4">
    <source>
        <dbReference type="ARBA" id="ARBA00022679"/>
    </source>
</evidence>
<keyword evidence="7 8" id="KW-0472">Membrane</keyword>
<proteinExistence type="predicted"/>